<evidence type="ECO:0000313" key="3">
    <source>
        <dbReference type="Proteomes" id="UP000005239"/>
    </source>
</evidence>
<organism evidence="2 3">
    <name type="scientific">Pristionchus pacificus</name>
    <name type="common">Parasitic nematode worm</name>
    <dbReference type="NCBI Taxonomy" id="54126"/>
    <lineage>
        <taxon>Eukaryota</taxon>
        <taxon>Metazoa</taxon>
        <taxon>Ecdysozoa</taxon>
        <taxon>Nematoda</taxon>
        <taxon>Chromadorea</taxon>
        <taxon>Rhabditida</taxon>
        <taxon>Rhabditina</taxon>
        <taxon>Diplogasteromorpha</taxon>
        <taxon>Diplogasteroidea</taxon>
        <taxon>Neodiplogasteridae</taxon>
        <taxon>Pristionchus</taxon>
    </lineage>
</organism>
<evidence type="ECO:0000313" key="2">
    <source>
        <dbReference type="EnsemblMetazoa" id="PPA44313.1"/>
    </source>
</evidence>
<sequence length="70" mass="7853">MRKTEAMKTRDITRAGTGPILRPASMEASGNSSLNIGGNLREGFSKAAKAPRTMRKIDNPKTRQRDREHW</sequence>
<reference evidence="2" key="2">
    <citation type="submission" date="2022-06" db="UniProtKB">
        <authorList>
            <consortium name="EnsemblMetazoa"/>
        </authorList>
    </citation>
    <scope>IDENTIFICATION</scope>
    <source>
        <strain evidence="2">PS312</strain>
    </source>
</reference>
<feature type="compositionally biased region" description="Basic and acidic residues" evidence="1">
    <location>
        <begin position="1"/>
        <end position="13"/>
    </location>
</feature>
<accession>A0A8R1UZ33</accession>
<dbReference type="Proteomes" id="UP000005239">
    <property type="component" value="Unassembled WGS sequence"/>
</dbReference>
<dbReference type="EnsemblMetazoa" id="PPA44313.1">
    <property type="protein sequence ID" value="PPA44313.1"/>
    <property type="gene ID" value="WBGene00282682"/>
</dbReference>
<keyword evidence="3" id="KW-1185">Reference proteome</keyword>
<name>A0A2A6BQF2_PRIPA</name>
<feature type="region of interest" description="Disordered" evidence="1">
    <location>
        <begin position="1"/>
        <end position="70"/>
    </location>
</feature>
<accession>A0A2A6BQF2</accession>
<protein>
    <submittedName>
        <fullName evidence="2">Uncharacterized protein</fullName>
    </submittedName>
</protein>
<evidence type="ECO:0000256" key="1">
    <source>
        <dbReference type="SAM" id="MobiDB-lite"/>
    </source>
</evidence>
<gene>
    <name evidence="2" type="primary">WBGene00282682</name>
</gene>
<feature type="compositionally biased region" description="Basic and acidic residues" evidence="1">
    <location>
        <begin position="55"/>
        <end position="70"/>
    </location>
</feature>
<dbReference type="AlphaFoldDB" id="A0A2A6BQF2"/>
<reference evidence="3" key="1">
    <citation type="journal article" date="2008" name="Nat. Genet.">
        <title>The Pristionchus pacificus genome provides a unique perspective on nematode lifestyle and parasitism.</title>
        <authorList>
            <person name="Dieterich C."/>
            <person name="Clifton S.W."/>
            <person name="Schuster L.N."/>
            <person name="Chinwalla A."/>
            <person name="Delehaunty K."/>
            <person name="Dinkelacker I."/>
            <person name="Fulton L."/>
            <person name="Fulton R."/>
            <person name="Godfrey J."/>
            <person name="Minx P."/>
            <person name="Mitreva M."/>
            <person name="Roeseler W."/>
            <person name="Tian H."/>
            <person name="Witte H."/>
            <person name="Yang S.P."/>
            <person name="Wilson R.K."/>
            <person name="Sommer R.J."/>
        </authorList>
    </citation>
    <scope>NUCLEOTIDE SEQUENCE [LARGE SCALE GENOMIC DNA]</scope>
    <source>
        <strain evidence="3">PS312</strain>
    </source>
</reference>
<proteinExistence type="predicted"/>